<dbReference type="Pfam" id="PF00990">
    <property type="entry name" value="GGDEF"/>
    <property type="match status" value="1"/>
</dbReference>
<dbReference type="SUPFAM" id="SSF55785">
    <property type="entry name" value="PYP-like sensor domain (PAS domain)"/>
    <property type="match status" value="1"/>
</dbReference>
<dbReference type="InterPro" id="IPR029016">
    <property type="entry name" value="GAF-like_dom_sf"/>
</dbReference>
<dbReference type="SMART" id="SM00267">
    <property type="entry name" value="GGDEF"/>
    <property type="match status" value="1"/>
</dbReference>
<evidence type="ECO:0000259" key="6">
    <source>
        <dbReference type="PROSITE" id="PS50887"/>
    </source>
</evidence>
<evidence type="ECO:0000313" key="8">
    <source>
        <dbReference type="Proteomes" id="UP001596086"/>
    </source>
</evidence>
<reference evidence="8" key="1">
    <citation type="journal article" date="2019" name="Int. J. Syst. Evol. Microbiol.">
        <title>The Global Catalogue of Microorganisms (GCM) 10K type strain sequencing project: providing services to taxonomists for standard genome sequencing and annotation.</title>
        <authorList>
            <consortium name="The Broad Institute Genomics Platform"/>
            <consortium name="The Broad Institute Genome Sequencing Center for Infectious Disease"/>
            <person name="Wu L."/>
            <person name="Ma J."/>
        </authorList>
    </citation>
    <scope>NUCLEOTIDE SEQUENCE [LARGE SCALE GENOMIC DNA]</scope>
    <source>
        <strain evidence="8">CGMCC 4.5798</strain>
    </source>
</reference>
<dbReference type="Gene3D" id="3.20.20.450">
    <property type="entry name" value="EAL domain"/>
    <property type="match status" value="1"/>
</dbReference>
<dbReference type="SMART" id="SM00052">
    <property type="entry name" value="EAL"/>
    <property type="match status" value="1"/>
</dbReference>
<dbReference type="SUPFAM" id="SSF141868">
    <property type="entry name" value="EAL domain-like"/>
    <property type="match status" value="1"/>
</dbReference>
<evidence type="ECO:0000259" key="4">
    <source>
        <dbReference type="PROSITE" id="PS50113"/>
    </source>
</evidence>
<dbReference type="Pfam" id="PF00563">
    <property type="entry name" value="EAL"/>
    <property type="match status" value="1"/>
</dbReference>
<dbReference type="Pfam" id="PF00072">
    <property type="entry name" value="Response_reg"/>
    <property type="match status" value="1"/>
</dbReference>
<dbReference type="InterPro" id="IPR043128">
    <property type="entry name" value="Rev_trsase/Diguanyl_cyclase"/>
</dbReference>
<dbReference type="PROSITE" id="PS50883">
    <property type="entry name" value="EAL"/>
    <property type="match status" value="1"/>
</dbReference>
<evidence type="ECO:0000259" key="5">
    <source>
        <dbReference type="PROSITE" id="PS50883"/>
    </source>
</evidence>
<feature type="domain" description="GGDEF" evidence="6">
    <location>
        <begin position="461"/>
        <end position="592"/>
    </location>
</feature>
<dbReference type="PANTHER" id="PTHR44757">
    <property type="entry name" value="DIGUANYLATE CYCLASE DGCP"/>
    <property type="match status" value="1"/>
</dbReference>
<dbReference type="SUPFAM" id="SSF52172">
    <property type="entry name" value="CheY-like"/>
    <property type="match status" value="1"/>
</dbReference>
<dbReference type="Gene3D" id="3.30.70.270">
    <property type="match status" value="1"/>
</dbReference>
<dbReference type="InterPro" id="IPR013767">
    <property type="entry name" value="PAS_fold"/>
</dbReference>
<dbReference type="InterPro" id="IPR000014">
    <property type="entry name" value="PAS"/>
</dbReference>
<dbReference type="CDD" id="cd00130">
    <property type="entry name" value="PAS"/>
    <property type="match status" value="1"/>
</dbReference>
<dbReference type="InterPro" id="IPR001633">
    <property type="entry name" value="EAL_dom"/>
</dbReference>
<dbReference type="NCBIfam" id="TIGR00229">
    <property type="entry name" value="sensory_box"/>
    <property type="match status" value="1"/>
</dbReference>
<dbReference type="Proteomes" id="UP001596086">
    <property type="component" value="Unassembled WGS sequence"/>
</dbReference>
<dbReference type="InterPro" id="IPR011006">
    <property type="entry name" value="CheY-like_superfamily"/>
</dbReference>
<feature type="domain" description="PAS" evidence="3">
    <location>
        <begin position="303"/>
        <end position="348"/>
    </location>
</feature>
<feature type="modified residue" description="4-aspartylphosphate" evidence="1">
    <location>
        <position position="52"/>
    </location>
</feature>
<dbReference type="Gene3D" id="3.30.450.20">
    <property type="entry name" value="PAS domain"/>
    <property type="match status" value="1"/>
</dbReference>
<organism evidence="7 8">
    <name type="scientific">Massilia aerilata</name>
    <dbReference type="NCBI Taxonomy" id="453817"/>
    <lineage>
        <taxon>Bacteria</taxon>
        <taxon>Pseudomonadati</taxon>
        <taxon>Pseudomonadota</taxon>
        <taxon>Betaproteobacteria</taxon>
        <taxon>Burkholderiales</taxon>
        <taxon>Oxalobacteraceae</taxon>
        <taxon>Telluria group</taxon>
        <taxon>Massilia</taxon>
    </lineage>
</organism>
<dbReference type="Gene3D" id="3.30.450.40">
    <property type="match status" value="1"/>
</dbReference>
<dbReference type="InterPro" id="IPR035919">
    <property type="entry name" value="EAL_sf"/>
</dbReference>
<dbReference type="NCBIfam" id="TIGR00254">
    <property type="entry name" value="GGDEF"/>
    <property type="match status" value="1"/>
</dbReference>
<proteinExistence type="predicted"/>
<dbReference type="SMART" id="SM00448">
    <property type="entry name" value="REC"/>
    <property type="match status" value="1"/>
</dbReference>
<gene>
    <name evidence="7" type="ORF">ACFPO9_00680</name>
</gene>
<evidence type="ECO:0000313" key="7">
    <source>
        <dbReference type="EMBL" id="MFC5547025.1"/>
    </source>
</evidence>
<keyword evidence="1" id="KW-0597">Phosphoprotein</keyword>
<dbReference type="EMBL" id="JBHSMZ010000001">
    <property type="protein sequence ID" value="MFC5547025.1"/>
    <property type="molecule type" value="Genomic_DNA"/>
</dbReference>
<dbReference type="InterPro" id="IPR035965">
    <property type="entry name" value="PAS-like_dom_sf"/>
</dbReference>
<accession>A0ABW0RTS1</accession>
<feature type="domain" description="Response regulatory" evidence="2">
    <location>
        <begin position="2"/>
        <end position="119"/>
    </location>
</feature>
<keyword evidence="8" id="KW-1185">Reference proteome</keyword>
<dbReference type="PROSITE" id="PS50112">
    <property type="entry name" value="PAS"/>
    <property type="match status" value="1"/>
</dbReference>
<protein>
    <submittedName>
        <fullName evidence="7">EAL domain-containing protein</fullName>
    </submittedName>
</protein>
<dbReference type="SUPFAM" id="SSF55781">
    <property type="entry name" value="GAF domain-like"/>
    <property type="match status" value="1"/>
</dbReference>
<dbReference type="SMART" id="SM00091">
    <property type="entry name" value="PAS"/>
    <property type="match status" value="1"/>
</dbReference>
<evidence type="ECO:0000259" key="2">
    <source>
        <dbReference type="PROSITE" id="PS50110"/>
    </source>
</evidence>
<dbReference type="RefSeq" id="WP_379765533.1">
    <property type="nucleotide sequence ID" value="NZ_JBHSMZ010000001.1"/>
</dbReference>
<dbReference type="InterPro" id="IPR000160">
    <property type="entry name" value="GGDEF_dom"/>
</dbReference>
<sequence length="867" mass="93964">MDILVVEDSPTQAQHLARLLASEAGWHVRIAGDGASALAEVARQRPHLIISDIAMPGMDGFTLCRTLKDDPVHANLPVVLLTRLASLNDIVQALESGADSFVRKPFDGIQLRERLRRILQDCALGASDRPLEFMAAERRQIYELLVATHAQALRMNAELADQRCVLERSCRSLAILHGMAAALNEAVGEQAVAEAALAHLLALPGLAGAAVSALGPDGVLRPLAARGMPAASTGLQLLRVPLQAQQHEVGVLELLPAGPALGESERSLLDSAATQLGSALERARLYACLEALVVERTAALRSERNRLSAVVDTAGALVLLAAPSGQIVMFNRACEEALGWTAAEAIGQPCWEVVRRVDDELAIRHVFQNLEGMPRTARMQGEWHTRKGGRRSIIWTQTLLRRDDGSIEYVLGTGIDATELRGAEERLRYISNFDTLTGLPNRLLLRDRLRQMKAQARGEGQVLGFMLLGLGRMALIREALGPAAEQALVQEAAARLRAIAGADAVGRFSDGSFAVLALRPAAEDLAVAARRLLAAVGKPYGWESEELHPDPALGIAVFPNDGLHYDVMVQGAEAALRQSLESVGQRYAFYRPELNQGANDRFKLESALRRAIEREELVLHYQPQVDLASGAIVGAEALLRWRHPERGLVSPGVFIPLAEETGLILPMGDWVLRTACGQQRKWRDAGLPLVPVSVNLSAHQFNDQIVGTVGRALEESGIEAELLELELTESASMADADKSVALLAQLKSMGVKLSIDDFGTGYSNLNYLKRFPVDKLKLDQSFVADILGSGDDLAISRAVIAMAHGLRLTVVAEGVEEAGQLALLAEHRCDAMQGYYFSRPLPAEDFGRMLREGARLDLAPLRDYVPM</sequence>
<dbReference type="PROSITE" id="PS50887">
    <property type="entry name" value="GGDEF"/>
    <property type="match status" value="1"/>
</dbReference>
<evidence type="ECO:0000259" key="3">
    <source>
        <dbReference type="PROSITE" id="PS50112"/>
    </source>
</evidence>
<evidence type="ECO:0000256" key="1">
    <source>
        <dbReference type="PROSITE-ProRule" id="PRU00169"/>
    </source>
</evidence>
<dbReference type="Pfam" id="PF00989">
    <property type="entry name" value="PAS"/>
    <property type="match status" value="1"/>
</dbReference>
<dbReference type="InterPro" id="IPR000700">
    <property type="entry name" value="PAS-assoc_C"/>
</dbReference>
<dbReference type="PROSITE" id="PS50113">
    <property type="entry name" value="PAC"/>
    <property type="match status" value="1"/>
</dbReference>
<dbReference type="PANTHER" id="PTHR44757:SF2">
    <property type="entry name" value="BIOFILM ARCHITECTURE MAINTENANCE PROTEIN MBAA"/>
    <property type="match status" value="1"/>
</dbReference>
<name>A0ABW0RTS1_9BURK</name>
<dbReference type="InterPro" id="IPR001789">
    <property type="entry name" value="Sig_transdc_resp-reg_receiver"/>
</dbReference>
<dbReference type="Gene3D" id="3.40.50.2300">
    <property type="match status" value="1"/>
</dbReference>
<dbReference type="PROSITE" id="PS50110">
    <property type="entry name" value="RESPONSE_REGULATORY"/>
    <property type="match status" value="1"/>
</dbReference>
<feature type="domain" description="PAC" evidence="4">
    <location>
        <begin position="373"/>
        <end position="429"/>
    </location>
</feature>
<feature type="domain" description="EAL" evidence="5">
    <location>
        <begin position="601"/>
        <end position="854"/>
    </location>
</feature>
<dbReference type="CDD" id="cd01948">
    <property type="entry name" value="EAL"/>
    <property type="match status" value="1"/>
</dbReference>
<dbReference type="InterPro" id="IPR029787">
    <property type="entry name" value="Nucleotide_cyclase"/>
</dbReference>
<comment type="caution">
    <text evidence="7">The sequence shown here is derived from an EMBL/GenBank/DDBJ whole genome shotgun (WGS) entry which is preliminary data.</text>
</comment>
<dbReference type="SUPFAM" id="SSF55073">
    <property type="entry name" value="Nucleotide cyclase"/>
    <property type="match status" value="1"/>
</dbReference>
<dbReference type="InterPro" id="IPR052155">
    <property type="entry name" value="Biofilm_reg_signaling"/>
</dbReference>